<dbReference type="RefSeq" id="WP_213172573.1">
    <property type="nucleotide sequence ID" value="NZ_CP070496.1"/>
</dbReference>
<evidence type="ECO:0000259" key="1">
    <source>
        <dbReference type="Pfam" id="PF22552"/>
    </source>
</evidence>
<proteinExistence type="predicted"/>
<dbReference type="Pfam" id="PF22552">
    <property type="entry name" value="TY-Chap3"/>
    <property type="match status" value="1"/>
</dbReference>
<evidence type="ECO:0000313" key="3">
    <source>
        <dbReference type="Proteomes" id="UP000662939"/>
    </source>
</evidence>
<dbReference type="EMBL" id="CP070496">
    <property type="protein sequence ID" value="QSB06561.1"/>
    <property type="molecule type" value="Genomic_DNA"/>
</dbReference>
<sequence length="336" mass="36741">MLGTHRLSEQELIELLRRVRRTNFGQWSKDDMTRGLKSLGWKVRSGEVDIGMWSAETGYTTGTAIADRIPAQVRVGGNADFYAIELMVLRSAERGRAGEHHRTTVFREVLRTMLNELGSPDVRGGDGGPWVRWYRDGIIIELHLRRFHGGVTLRLLSPEVFNQIEANAVARGDVSGWSAYAKKQNLPTEPAIYDLGEFTDRLAALLGDMAADVPIVNTASTVVLRTGDWSSRYVAAIVDGSLSVEASAAVKGSWRAGLSNLPSMGFRAPGNGMPNWSKAFRAADRASVSQAAHMMVDALTAFGIQDLFDIVYDAFTADGERMYLPVLGIAGADSSY</sequence>
<reference evidence="2" key="1">
    <citation type="submission" date="2021-02" db="EMBL/GenBank/DDBJ databases">
        <title>Natronoglycomyces albus gen. nov., sp. nov, a haloalkaliphilic actinobacterium from a soda solonchak soil.</title>
        <authorList>
            <person name="Sorokin D.Y."/>
            <person name="Khijniak T.V."/>
            <person name="Zakharycheva A.P."/>
            <person name="Boueva O.V."/>
            <person name="Ariskina E.V."/>
            <person name="Hahnke R.L."/>
            <person name="Bunk B."/>
            <person name="Sproer C."/>
            <person name="Schumann P."/>
            <person name="Evtushenko L.I."/>
            <person name="Kublanov I.V."/>
        </authorList>
    </citation>
    <scope>NUCLEOTIDE SEQUENCE</scope>
    <source>
        <strain evidence="2">DSM 106290</strain>
    </source>
</reference>
<keyword evidence="3" id="KW-1185">Reference proteome</keyword>
<accession>A0A895XLI1</accession>
<dbReference type="AlphaFoldDB" id="A0A895XLI1"/>
<evidence type="ECO:0000313" key="2">
    <source>
        <dbReference type="EMBL" id="QSB06561.1"/>
    </source>
</evidence>
<feature type="domain" description="TY-Chap N-terminal" evidence="1">
    <location>
        <begin position="197"/>
        <end position="305"/>
    </location>
</feature>
<dbReference type="KEGG" id="nav:JQS30_06575"/>
<protein>
    <recommendedName>
        <fullName evidence="1">TY-Chap N-terminal domain-containing protein</fullName>
    </recommendedName>
</protein>
<gene>
    <name evidence="2" type="ORF">JQS30_06575</name>
</gene>
<dbReference type="Proteomes" id="UP000662939">
    <property type="component" value="Chromosome"/>
</dbReference>
<name>A0A895XLI1_9ACTN</name>
<organism evidence="2 3">
    <name type="scientific">Natronoglycomyces albus</name>
    <dbReference type="NCBI Taxonomy" id="2811108"/>
    <lineage>
        <taxon>Bacteria</taxon>
        <taxon>Bacillati</taxon>
        <taxon>Actinomycetota</taxon>
        <taxon>Actinomycetes</taxon>
        <taxon>Glycomycetales</taxon>
        <taxon>Glycomycetaceae</taxon>
        <taxon>Natronoglycomyces</taxon>
    </lineage>
</organism>
<dbReference type="InterPro" id="IPR054344">
    <property type="entry name" value="TY-Chap_N"/>
</dbReference>